<dbReference type="Proteomes" id="UP001159427">
    <property type="component" value="Unassembled WGS sequence"/>
</dbReference>
<keyword evidence="4 10" id="KW-1133">Transmembrane helix</keyword>
<evidence type="ECO:0000256" key="3">
    <source>
        <dbReference type="ARBA" id="ARBA00022692"/>
    </source>
</evidence>
<evidence type="ECO:0000256" key="9">
    <source>
        <dbReference type="ARBA" id="ARBA00023224"/>
    </source>
</evidence>
<dbReference type="CDD" id="cd00637">
    <property type="entry name" value="7tm_classA_rhodopsin-like"/>
    <property type="match status" value="1"/>
</dbReference>
<dbReference type="PRINTS" id="PR00237">
    <property type="entry name" value="GPCRRHODOPSN"/>
</dbReference>
<reference evidence="12 13" key="1">
    <citation type="submission" date="2022-05" db="EMBL/GenBank/DDBJ databases">
        <authorList>
            <consortium name="Genoscope - CEA"/>
            <person name="William W."/>
        </authorList>
    </citation>
    <scope>NUCLEOTIDE SEQUENCE [LARGE SCALE GENOMIC DNA]</scope>
</reference>
<feature type="transmembrane region" description="Helical" evidence="10">
    <location>
        <begin position="160"/>
        <end position="181"/>
    </location>
</feature>
<feature type="transmembrane region" description="Helical" evidence="10">
    <location>
        <begin position="20"/>
        <end position="42"/>
    </location>
</feature>
<dbReference type="SUPFAM" id="SSF81321">
    <property type="entry name" value="Family A G protein-coupled receptor-like"/>
    <property type="match status" value="1"/>
</dbReference>
<evidence type="ECO:0000256" key="10">
    <source>
        <dbReference type="SAM" id="Phobius"/>
    </source>
</evidence>
<feature type="transmembrane region" description="Helical" evidence="10">
    <location>
        <begin position="214"/>
        <end position="241"/>
    </location>
</feature>
<evidence type="ECO:0000256" key="4">
    <source>
        <dbReference type="ARBA" id="ARBA00022989"/>
    </source>
</evidence>
<keyword evidence="9" id="KW-0807">Transducer</keyword>
<dbReference type="Gene3D" id="1.20.1070.10">
    <property type="entry name" value="Rhodopsin 7-helix transmembrane proteins"/>
    <property type="match status" value="1"/>
</dbReference>
<keyword evidence="2" id="KW-1003">Cell membrane</keyword>
<protein>
    <recommendedName>
        <fullName evidence="11">G-protein coupled receptors family 1 profile domain-containing protein</fullName>
    </recommendedName>
</protein>
<dbReference type="PANTHER" id="PTHR24246:SF27">
    <property type="entry name" value="ADENOSINE RECEPTOR, ISOFORM A"/>
    <property type="match status" value="1"/>
</dbReference>
<evidence type="ECO:0000256" key="1">
    <source>
        <dbReference type="ARBA" id="ARBA00004651"/>
    </source>
</evidence>
<comment type="caution">
    <text evidence="12">The sequence shown here is derived from an EMBL/GenBank/DDBJ whole genome shotgun (WGS) entry which is preliminary data.</text>
</comment>
<dbReference type="EMBL" id="CALNXI010000293">
    <property type="protein sequence ID" value="CAH3024201.1"/>
    <property type="molecule type" value="Genomic_DNA"/>
</dbReference>
<feature type="transmembrane region" description="Helical" evidence="10">
    <location>
        <begin position="135"/>
        <end position="154"/>
    </location>
</feature>
<sequence>MTLYMFFEGYLLTPNTALAITFIIFGIYTVVGNMLVCIVYILDPGKKLRRVSNSYFVINLALADILVGVTVEPINAASFWTSNTEVLFSYYIFAVLSCVCSIMNISALMVDRFLAVCRPFKYRSFVKPSRVRTTLLIIWLYSIHFSILPLVGWRSASFQIYLYGLGVLSPAGIMLLSYYGLLRALREKILNLKGSADRKEATDVKKMVARERRISMTVFIMLLVFLVAWCPFVVVDVVLVFCENCRSDKLLLARDITLTVGFFSSGINPALYAWRVPNFRQGTVLLFQRASKMSKIVRVAPVENDGKNVAGEHSQTNLNRTEVYVVGEITGKESGNSRTRLSLYD</sequence>
<keyword evidence="8" id="KW-0325">Glycoprotein</keyword>
<keyword evidence="6 10" id="KW-0472">Membrane</keyword>
<keyword evidence="5" id="KW-0297">G-protein coupled receptor</keyword>
<dbReference type="PROSITE" id="PS50262">
    <property type="entry name" value="G_PROTEIN_RECEP_F1_2"/>
    <property type="match status" value="1"/>
</dbReference>
<evidence type="ECO:0000256" key="6">
    <source>
        <dbReference type="ARBA" id="ARBA00023136"/>
    </source>
</evidence>
<evidence type="ECO:0000259" key="11">
    <source>
        <dbReference type="PROSITE" id="PS50262"/>
    </source>
</evidence>
<evidence type="ECO:0000256" key="8">
    <source>
        <dbReference type="ARBA" id="ARBA00023180"/>
    </source>
</evidence>
<dbReference type="Pfam" id="PF00001">
    <property type="entry name" value="7tm_1"/>
    <property type="match status" value="1"/>
</dbReference>
<evidence type="ECO:0000256" key="7">
    <source>
        <dbReference type="ARBA" id="ARBA00023170"/>
    </source>
</evidence>
<keyword evidence="13" id="KW-1185">Reference proteome</keyword>
<feature type="transmembrane region" description="Helical" evidence="10">
    <location>
        <begin position="91"/>
        <end position="114"/>
    </location>
</feature>
<dbReference type="PANTHER" id="PTHR24246">
    <property type="entry name" value="OLFACTORY RECEPTOR AND ADENOSINE RECEPTOR"/>
    <property type="match status" value="1"/>
</dbReference>
<feature type="domain" description="G-protein coupled receptors family 1 profile" evidence="11">
    <location>
        <begin position="32"/>
        <end position="272"/>
    </location>
</feature>
<proteinExistence type="predicted"/>
<dbReference type="InterPro" id="IPR000276">
    <property type="entry name" value="GPCR_Rhodpsn"/>
</dbReference>
<feature type="transmembrane region" description="Helical" evidence="10">
    <location>
        <begin position="54"/>
        <end position="71"/>
    </location>
</feature>
<name>A0ABN8M4Z1_9CNID</name>
<evidence type="ECO:0000256" key="5">
    <source>
        <dbReference type="ARBA" id="ARBA00023040"/>
    </source>
</evidence>
<evidence type="ECO:0000313" key="13">
    <source>
        <dbReference type="Proteomes" id="UP001159427"/>
    </source>
</evidence>
<keyword evidence="3 10" id="KW-0812">Transmembrane</keyword>
<comment type="subcellular location">
    <subcellularLocation>
        <location evidence="1">Cell membrane</location>
        <topology evidence="1">Multi-pass membrane protein</topology>
    </subcellularLocation>
</comment>
<dbReference type="InterPro" id="IPR017452">
    <property type="entry name" value="GPCR_Rhodpsn_7TM"/>
</dbReference>
<organism evidence="12 13">
    <name type="scientific">Porites evermanni</name>
    <dbReference type="NCBI Taxonomy" id="104178"/>
    <lineage>
        <taxon>Eukaryota</taxon>
        <taxon>Metazoa</taxon>
        <taxon>Cnidaria</taxon>
        <taxon>Anthozoa</taxon>
        <taxon>Hexacorallia</taxon>
        <taxon>Scleractinia</taxon>
        <taxon>Fungiina</taxon>
        <taxon>Poritidae</taxon>
        <taxon>Porites</taxon>
    </lineage>
</organism>
<gene>
    <name evidence="12" type="ORF">PEVE_00021925</name>
</gene>
<evidence type="ECO:0000256" key="2">
    <source>
        <dbReference type="ARBA" id="ARBA00022475"/>
    </source>
</evidence>
<keyword evidence="7" id="KW-0675">Receptor</keyword>
<evidence type="ECO:0000313" key="12">
    <source>
        <dbReference type="EMBL" id="CAH3024201.1"/>
    </source>
</evidence>
<accession>A0ABN8M4Z1</accession>